<comment type="caution">
    <text evidence="1">The sequence shown here is derived from an EMBL/GenBank/DDBJ whole genome shotgun (WGS) entry which is preliminary data.</text>
</comment>
<reference evidence="1" key="1">
    <citation type="submission" date="2021-02" db="EMBL/GenBank/DDBJ databases">
        <authorList>
            <person name="Nowell W R."/>
        </authorList>
    </citation>
    <scope>NUCLEOTIDE SEQUENCE</scope>
</reference>
<protein>
    <submittedName>
        <fullName evidence="1">Uncharacterized protein</fullName>
    </submittedName>
</protein>
<evidence type="ECO:0000313" key="1">
    <source>
        <dbReference type="EMBL" id="CAF4312290.1"/>
    </source>
</evidence>
<name>A0A820IM63_9BILA</name>
<sequence>EIEYQQSYYTHLSSTSSRPTRNSFLSVSITSSNSDHTLAIKSYLSDYSAESDDGGYGTVPALFKAQFIDHTSPIQSSTSPSSTTSYDSSLTTAQACTDVITNDSQDRWTLPILTNQTNPFKQLAAESKLRFIDIARTDISPVDPRAFFAYESNRLDSF</sequence>
<evidence type="ECO:0000313" key="2">
    <source>
        <dbReference type="Proteomes" id="UP000663823"/>
    </source>
</evidence>
<dbReference type="AlphaFoldDB" id="A0A820IM63"/>
<gene>
    <name evidence="1" type="ORF">OTI717_LOCUS42386</name>
</gene>
<proteinExistence type="predicted"/>
<organism evidence="1 2">
    <name type="scientific">Rotaria sordida</name>
    <dbReference type="NCBI Taxonomy" id="392033"/>
    <lineage>
        <taxon>Eukaryota</taxon>
        <taxon>Metazoa</taxon>
        <taxon>Spiralia</taxon>
        <taxon>Gnathifera</taxon>
        <taxon>Rotifera</taxon>
        <taxon>Eurotatoria</taxon>
        <taxon>Bdelloidea</taxon>
        <taxon>Philodinida</taxon>
        <taxon>Philodinidae</taxon>
        <taxon>Rotaria</taxon>
    </lineage>
</organism>
<dbReference type="EMBL" id="CAJOAX010050692">
    <property type="protein sequence ID" value="CAF4312290.1"/>
    <property type="molecule type" value="Genomic_DNA"/>
</dbReference>
<accession>A0A820IM63</accession>
<feature type="non-terminal residue" evidence="1">
    <location>
        <position position="158"/>
    </location>
</feature>
<feature type="non-terminal residue" evidence="1">
    <location>
        <position position="1"/>
    </location>
</feature>
<dbReference type="Proteomes" id="UP000663823">
    <property type="component" value="Unassembled WGS sequence"/>
</dbReference>